<dbReference type="Proteomes" id="UP000225277">
    <property type="component" value="Unassembled WGS sequence"/>
</dbReference>
<dbReference type="EMBL" id="FJUY01000005">
    <property type="protein sequence ID" value="CZT18226.1"/>
    <property type="molecule type" value="Genomic_DNA"/>
</dbReference>
<name>A0A2D3V3V9_9PEZI</name>
<reference evidence="2 3" key="1">
    <citation type="submission" date="2016-03" db="EMBL/GenBank/DDBJ databases">
        <authorList>
            <person name="Ploux O."/>
        </authorList>
    </citation>
    <scope>NUCLEOTIDE SEQUENCE [LARGE SCALE GENOMIC DNA]</scope>
    <source>
        <strain evidence="2 3">URUG2</strain>
    </source>
</reference>
<dbReference type="RefSeq" id="XP_023625116.1">
    <property type="nucleotide sequence ID" value="XM_023769348.1"/>
</dbReference>
<organism evidence="2 3">
    <name type="scientific">Ramularia collo-cygni</name>
    <dbReference type="NCBI Taxonomy" id="112498"/>
    <lineage>
        <taxon>Eukaryota</taxon>
        <taxon>Fungi</taxon>
        <taxon>Dikarya</taxon>
        <taxon>Ascomycota</taxon>
        <taxon>Pezizomycotina</taxon>
        <taxon>Dothideomycetes</taxon>
        <taxon>Dothideomycetidae</taxon>
        <taxon>Mycosphaerellales</taxon>
        <taxon>Mycosphaerellaceae</taxon>
        <taxon>Ramularia</taxon>
    </lineage>
</organism>
<gene>
    <name evidence="2" type="ORF">RCC_04070</name>
</gene>
<dbReference type="AlphaFoldDB" id="A0A2D3V3V9"/>
<evidence type="ECO:0000256" key="1">
    <source>
        <dbReference type="SAM" id="MobiDB-lite"/>
    </source>
</evidence>
<evidence type="ECO:0000313" key="3">
    <source>
        <dbReference type="Proteomes" id="UP000225277"/>
    </source>
</evidence>
<dbReference type="GeneID" id="35599250"/>
<feature type="region of interest" description="Disordered" evidence="1">
    <location>
        <begin position="106"/>
        <end position="126"/>
    </location>
</feature>
<proteinExistence type="predicted"/>
<protein>
    <submittedName>
        <fullName evidence="2">Uncharacterized protein</fullName>
    </submittedName>
</protein>
<dbReference type="OrthoDB" id="10562667at2759"/>
<keyword evidence="3" id="KW-1185">Reference proteome</keyword>
<evidence type="ECO:0000313" key="2">
    <source>
        <dbReference type="EMBL" id="CZT18226.1"/>
    </source>
</evidence>
<accession>A0A2D3V3V9</accession>
<sequence>MNSPTLSCSAGGTPTVNTTAPYCVIPGGAQRMDYCCSDKGSAVGPDNGNVGLVPDCYFWCELVFNGQGDIDDQFSNAKNAFSNCLTTGTNASKSLGGMSCSKGASNGDANGGSGDTPPEDSGVTSSKHKNVKLAGFTGALLIAGMAVGVL</sequence>